<dbReference type="RefSeq" id="WP_207555336.1">
    <property type="nucleotide sequence ID" value="NZ_CP071595.1"/>
</dbReference>
<feature type="compositionally biased region" description="Basic and acidic residues" evidence="1">
    <location>
        <begin position="135"/>
        <end position="144"/>
    </location>
</feature>
<accession>A0ABX7RT15</accession>
<reference evidence="2 3" key="1">
    <citation type="submission" date="2021-03" db="EMBL/GenBank/DDBJ databases">
        <title>Streptomyces strains.</title>
        <authorList>
            <person name="Lund M.B."/>
            <person name="Toerring T."/>
        </authorList>
    </citation>
    <scope>NUCLEOTIDE SEQUENCE [LARGE SCALE GENOMIC DNA]</scope>
    <source>
        <strain evidence="2 3">KCC S-1010</strain>
    </source>
</reference>
<proteinExistence type="predicted"/>
<gene>
    <name evidence="2" type="ORF">J3S04_02920</name>
</gene>
<feature type="region of interest" description="Disordered" evidence="1">
    <location>
        <begin position="109"/>
        <end position="244"/>
    </location>
</feature>
<name>A0ABX7RT15_9ACTN</name>
<keyword evidence="3" id="KW-1185">Reference proteome</keyword>
<evidence type="ECO:0000313" key="3">
    <source>
        <dbReference type="Proteomes" id="UP000671836"/>
    </source>
</evidence>
<evidence type="ECO:0000313" key="2">
    <source>
        <dbReference type="EMBL" id="QSY50034.1"/>
    </source>
</evidence>
<feature type="compositionally biased region" description="Basic residues" evidence="1">
    <location>
        <begin position="177"/>
        <end position="187"/>
    </location>
</feature>
<organism evidence="2 3">
    <name type="scientific">Streptomyces griseocarneus</name>
    <dbReference type="NCBI Taxonomy" id="51201"/>
    <lineage>
        <taxon>Bacteria</taxon>
        <taxon>Bacillati</taxon>
        <taxon>Actinomycetota</taxon>
        <taxon>Actinomycetes</taxon>
        <taxon>Kitasatosporales</taxon>
        <taxon>Streptomycetaceae</taxon>
        <taxon>Streptomyces</taxon>
    </lineage>
</organism>
<sequence>MCAPHTAPETLVALTGPTATGTRRALELLAGTGLLTGGDRPVFREPAAARAVLAGMNAHDREELYARAAEHAHHTAVPDGALASMLTGARVLGAPWAVDVLRREAARHRVAGRPGRPPACSGARCANPWPPPESAHPDRTERGRAALGARRRRPAPAPGPALARRRRCRTVLDTGRRPARGPRRRRPGTAAHRPGPRRRPGTPRRALGAAGPVLARRPQPAGDLTGPGPAPVPALAEHPDDPAEAAVAAWRQALRGRDIGRARHLARAALAPGTGTPPR</sequence>
<dbReference type="EMBL" id="CP071595">
    <property type="protein sequence ID" value="QSY50034.1"/>
    <property type="molecule type" value="Genomic_DNA"/>
</dbReference>
<feature type="compositionally biased region" description="Low complexity" evidence="1">
    <location>
        <begin position="203"/>
        <end position="212"/>
    </location>
</feature>
<protein>
    <submittedName>
        <fullName evidence="2">Uncharacterized protein</fullName>
    </submittedName>
</protein>
<dbReference type="Proteomes" id="UP000671836">
    <property type="component" value="Chromosome"/>
</dbReference>
<evidence type="ECO:0000256" key="1">
    <source>
        <dbReference type="SAM" id="MobiDB-lite"/>
    </source>
</evidence>